<name>A0A8E2FB03_9PEZI</name>
<dbReference type="PANTHER" id="PTHR10039">
    <property type="entry name" value="AMELOGENIN"/>
    <property type="match status" value="1"/>
</dbReference>
<evidence type="ECO:0000313" key="3">
    <source>
        <dbReference type="Proteomes" id="UP000250140"/>
    </source>
</evidence>
<sequence>MIAKGHDEIEDLFKRAAALPNIKLCLSSRPLSVFRDAFEVHPRIRLEELTAQNISIHVNDRLGNNDQYFRLTRDQPHLRSILMEDIINKASDVFLWVRLVVDILLRGLQARHRIQDLQEKLKSIPSELGGRYGLYMRMLKDIPRQNRQQGYRLFQAVLGARGKIGLLFLSFVKEEDTELPLRIPINSLSDEEIQSRIQAMEGRVMSRCAGLLEVVTKPSRDYASKYGYQALGEAKFLHQTVKGFTTHPENWEILLQAGLRPALNVNIYLMSACLSQLKALGTPRQKWDFECVFMLSEDLIHYAAQVESTTGHSHTKLLDHLDQTVWELWRQYEPANENSKPGNRDVGLREHGCHWAMQELEIDQIKYGAWRTDFMAFAVEGNLILYLKDKFDYAGYRLKYKRGRPLLSYAVVPYKFLADIQYLAGTNRQADSCVTELLLSHGANPNKADNGDQVQHVRDGTGIWERSLFWAFE</sequence>
<accession>A0A8E2FB03</accession>
<dbReference type="OrthoDB" id="443402at2759"/>
<reference evidence="2 3" key="1">
    <citation type="journal article" date="2016" name="Nat. Commun.">
        <title>Ectomycorrhizal ecology is imprinted in the genome of the dominant symbiotic fungus Cenococcum geophilum.</title>
        <authorList>
            <consortium name="DOE Joint Genome Institute"/>
            <person name="Peter M."/>
            <person name="Kohler A."/>
            <person name="Ohm R.A."/>
            <person name="Kuo A."/>
            <person name="Krutzmann J."/>
            <person name="Morin E."/>
            <person name="Arend M."/>
            <person name="Barry K.W."/>
            <person name="Binder M."/>
            <person name="Choi C."/>
            <person name="Clum A."/>
            <person name="Copeland A."/>
            <person name="Grisel N."/>
            <person name="Haridas S."/>
            <person name="Kipfer T."/>
            <person name="LaButti K."/>
            <person name="Lindquist E."/>
            <person name="Lipzen A."/>
            <person name="Maire R."/>
            <person name="Meier B."/>
            <person name="Mihaltcheva S."/>
            <person name="Molinier V."/>
            <person name="Murat C."/>
            <person name="Poggeler S."/>
            <person name="Quandt C.A."/>
            <person name="Sperisen C."/>
            <person name="Tritt A."/>
            <person name="Tisserant E."/>
            <person name="Crous P.W."/>
            <person name="Henrissat B."/>
            <person name="Nehls U."/>
            <person name="Egli S."/>
            <person name="Spatafora J.W."/>
            <person name="Grigoriev I.V."/>
            <person name="Martin F.M."/>
        </authorList>
    </citation>
    <scope>NUCLEOTIDE SEQUENCE [LARGE SCALE GENOMIC DNA]</scope>
    <source>
        <strain evidence="2 3">CBS 207.34</strain>
    </source>
</reference>
<dbReference type="Proteomes" id="UP000250140">
    <property type="component" value="Unassembled WGS sequence"/>
</dbReference>
<gene>
    <name evidence="2" type="ORF">AOQ84DRAFT_79636</name>
</gene>
<organism evidence="2 3">
    <name type="scientific">Glonium stellatum</name>
    <dbReference type="NCBI Taxonomy" id="574774"/>
    <lineage>
        <taxon>Eukaryota</taxon>
        <taxon>Fungi</taxon>
        <taxon>Dikarya</taxon>
        <taxon>Ascomycota</taxon>
        <taxon>Pezizomycotina</taxon>
        <taxon>Dothideomycetes</taxon>
        <taxon>Pleosporomycetidae</taxon>
        <taxon>Gloniales</taxon>
        <taxon>Gloniaceae</taxon>
        <taxon>Glonium</taxon>
    </lineage>
</organism>
<dbReference type="EMBL" id="KV748658">
    <property type="protein sequence ID" value="OCL13887.1"/>
    <property type="molecule type" value="Genomic_DNA"/>
</dbReference>
<feature type="domain" description="DUF7791" evidence="1">
    <location>
        <begin position="142"/>
        <end position="286"/>
    </location>
</feature>
<keyword evidence="3" id="KW-1185">Reference proteome</keyword>
<dbReference type="Pfam" id="PF25053">
    <property type="entry name" value="DUF7791"/>
    <property type="match status" value="1"/>
</dbReference>
<dbReference type="PANTHER" id="PTHR10039:SF5">
    <property type="entry name" value="NACHT DOMAIN-CONTAINING PROTEIN"/>
    <property type="match status" value="1"/>
</dbReference>
<dbReference type="InterPro" id="IPR056693">
    <property type="entry name" value="DUF7791"/>
</dbReference>
<proteinExistence type="predicted"/>
<protein>
    <recommendedName>
        <fullName evidence="1">DUF7791 domain-containing protein</fullName>
    </recommendedName>
</protein>
<dbReference type="AlphaFoldDB" id="A0A8E2FB03"/>
<evidence type="ECO:0000313" key="2">
    <source>
        <dbReference type="EMBL" id="OCL13887.1"/>
    </source>
</evidence>
<evidence type="ECO:0000259" key="1">
    <source>
        <dbReference type="Pfam" id="PF25053"/>
    </source>
</evidence>